<feature type="compositionally biased region" description="Basic and acidic residues" evidence="2">
    <location>
        <begin position="847"/>
        <end position="859"/>
    </location>
</feature>
<evidence type="ECO:0000313" key="4">
    <source>
        <dbReference type="Proteomes" id="UP001141327"/>
    </source>
</evidence>
<accession>A0ABQ8U6G5</accession>
<organism evidence="3 4">
    <name type="scientific">Paratrimastix pyriformis</name>
    <dbReference type="NCBI Taxonomy" id="342808"/>
    <lineage>
        <taxon>Eukaryota</taxon>
        <taxon>Metamonada</taxon>
        <taxon>Preaxostyla</taxon>
        <taxon>Paratrimastigidae</taxon>
        <taxon>Paratrimastix</taxon>
    </lineage>
</organism>
<feature type="region of interest" description="Disordered" evidence="2">
    <location>
        <begin position="842"/>
        <end position="872"/>
    </location>
</feature>
<name>A0ABQ8U6G5_9EUKA</name>
<sequence>MEGDRADADPVEQFRQVVRSLRFEPPWTEILLSYNAGDLQLLSDLYPSAPQLVNYFDMHGFSLRSPRLAHCVHNLFHPAPMAAPVPAPMAAPVPAPMAAPVPAPMAAPVPAPMAAPVPAPMAAPVPAPMAAPVPAPMAAPVPAPMAAPVPAPMAAPVAPPVEFYIRTFGELVSFSAPEGTRVGQLRAQLGNHVVWHQHPQTGEYYKARDDALLRPGEIYLERVPADLYTFVVPHSRVPSSLFVGGGPGCRFSLRAAFSKAARGAHFCGSITHETSDHYVIQVAIPEGHPEMLEQFRVLFRGVAKCDLPPHSSSETTLDPPLGFEMVAGFRTSPVRGDTAGASWTGCPIPRGNTNFHRSPTFLIKVRHLPKNRTLPQCTGINWKSFELRGKGITLGKSNVAQPEASHEAALTREEWSPPVLHVDKRQVLPPDPVFPFIRRQQLFQRQRKLLLRIAINNVEFASTQKLHYFIAVQLDVGQDDPLRLRTEVSKHRASDKPCFSQRVFDFDLPSDYLQHNPTLHFDAASVTKREDAPSSKAVAKLQGTASFALGQCAGQLRDRVPVATRITFVAPSFRAAPASSEPAVGTMNVEITVIEAAAGSPMRHQQAAIALGGTTTTLLSPQDPAAPLPSATVDFHILWVESLTRPAAAAPQGAPRLPKPPYFVVVRATDAVGEAAWTALSQSDPKIMLMVSHLTLASNIGSSFQLLVVAREGNQEQHRASTLSNPPLTRDLFVQRLAPANPAVNSPFHPEAILRVTLAVSELVPGKTHYIRAVDQAQGLALAFTARRDPSSTEEMSALGERSFRMEINIRTGPTQPLPPLIVSRLVPDARAYWAALQASADTHQYSPDRPDPSVDHAHHMPTMPTMPPMST</sequence>
<keyword evidence="4" id="KW-1185">Reference proteome</keyword>
<evidence type="ECO:0000313" key="3">
    <source>
        <dbReference type="EMBL" id="KAJ4454947.1"/>
    </source>
</evidence>
<dbReference type="PANTHER" id="PTHR13037">
    <property type="entry name" value="FORMIN"/>
    <property type="match status" value="1"/>
</dbReference>
<dbReference type="PANTHER" id="PTHR13037:SF24">
    <property type="entry name" value="POLYCOMB PROTEIN PCL-RELATED"/>
    <property type="match status" value="1"/>
</dbReference>
<dbReference type="Proteomes" id="UP001141327">
    <property type="component" value="Unassembled WGS sequence"/>
</dbReference>
<proteinExistence type="predicted"/>
<comment type="caution">
    <text evidence="3">The sequence shown here is derived from an EMBL/GenBank/DDBJ whole genome shotgun (WGS) entry which is preliminary data.</text>
</comment>
<gene>
    <name evidence="3" type="ORF">PAPYR_10242</name>
</gene>
<evidence type="ECO:0000256" key="2">
    <source>
        <dbReference type="SAM" id="MobiDB-lite"/>
    </source>
</evidence>
<evidence type="ECO:0000256" key="1">
    <source>
        <dbReference type="ARBA" id="ARBA00022581"/>
    </source>
</evidence>
<protein>
    <submittedName>
        <fullName evidence="3">Uncharacterized protein</fullName>
    </submittedName>
</protein>
<keyword evidence="1" id="KW-0945">Host-virus interaction</keyword>
<reference evidence="3" key="1">
    <citation type="journal article" date="2022" name="bioRxiv">
        <title>Genomics of Preaxostyla Flagellates Illuminates Evolutionary Transitions and the Path Towards Mitochondrial Loss.</title>
        <authorList>
            <person name="Novak L.V.F."/>
            <person name="Treitli S.C."/>
            <person name="Pyrih J."/>
            <person name="Halakuc P."/>
            <person name="Pipaliya S.V."/>
            <person name="Vacek V."/>
            <person name="Brzon O."/>
            <person name="Soukal P."/>
            <person name="Eme L."/>
            <person name="Dacks J.B."/>
            <person name="Karnkowska A."/>
            <person name="Elias M."/>
            <person name="Hampl V."/>
        </authorList>
    </citation>
    <scope>NUCLEOTIDE SEQUENCE</scope>
    <source>
        <strain evidence="3">RCP-MX</strain>
    </source>
</reference>
<dbReference type="EMBL" id="JAPMOS010000127">
    <property type="protein sequence ID" value="KAJ4454947.1"/>
    <property type="molecule type" value="Genomic_DNA"/>
</dbReference>